<feature type="transmembrane region" description="Helical" evidence="7">
    <location>
        <begin position="47"/>
        <end position="69"/>
    </location>
</feature>
<dbReference type="SUPFAM" id="SSF103473">
    <property type="entry name" value="MFS general substrate transporter"/>
    <property type="match status" value="1"/>
</dbReference>
<dbReference type="PROSITE" id="PS50850">
    <property type="entry name" value="MFS"/>
    <property type="match status" value="1"/>
</dbReference>
<feature type="transmembrane region" description="Helical" evidence="7">
    <location>
        <begin position="21"/>
        <end position="41"/>
    </location>
</feature>
<dbReference type="InterPro" id="IPR036259">
    <property type="entry name" value="MFS_trans_sf"/>
</dbReference>
<evidence type="ECO:0000256" key="5">
    <source>
        <dbReference type="ARBA" id="ARBA00022989"/>
    </source>
</evidence>
<feature type="transmembrane region" description="Helical" evidence="7">
    <location>
        <begin position="380"/>
        <end position="400"/>
    </location>
</feature>
<accession>A0AAW9WKS2</accession>
<evidence type="ECO:0000313" key="10">
    <source>
        <dbReference type="Proteomes" id="UP000434223"/>
    </source>
</evidence>
<feature type="transmembrane region" description="Helical" evidence="7">
    <location>
        <begin position="299"/>
        <end position="329"/>
    </location>
</feature>
<dbReference type="EMBL" id="WNME01000010">
    <property type="protein sequence ID" value="MUB64617.1"/>
    <property type="molecule type" value="Genomic_DNA"/>
</dbReference>
<evidence type="ECO:0000256" key="3">
    <source>
        <dbReference type="ARBA" id="ARBA00022475"/>
    </source>
</evidence>
<dbReference type="PANTHER" id="PTHR43266">
    <property type="entry name" value="MACROLIDE-EFFLUX PROTEIN"/>
    <property type="match status" value="1"/>
</dbReference>
<keyword evidence="2" id="KW-0813">Transport</keyword>
<dbReference type="Proteomes" id="UP000434223">
    <property type="component" value="Unassembled WGS sequence"/>
</dbReference>
<dbReference type="AlphaFoldDB" id="A0AAW9WKS2"/>
<dbReference type="RefSeq" id="WP_055650404.1">
    <property type="nucleotide sequence ID" value="NZ_CZAZ01000012.1"/>
</dbReference>
<dbReference type="PANTHER" id="PTHR43266:SF2">
    <property type="entry name" value="MAJOR FACILITATOR SUPERFAMILY (MFS) PROFILE DOMAIN-CONTAINING PROTEIN"/>
    <property type="match status" value="1"/>
</dbReference>
<dbReference type="CDD" id="cd06173">
    <property type="entry name" value="MFS_MefA_like"/>
    <property type="match status" value="1"/>
</dbReference>
<feature type="transmembrane region" description="Helical" evidence="7">
    <location>
        <begin position="224"/>
        <end position="251"/>
    </location>
</feature>
<gene>
    <name evidence="9" type="ORF">GNE07_16415</name>
</gene>
<keyword evidence="6 7" id="KW-0472">Membrane</keyword>
<evidence type="ECO:0000256" key="4">
    <source>
        <dbReference type="ARBA" id="ARBA00022692"/>
    </source>
</evidence>
<evidence type="ECO:0000256" key="6">
    <source>
        <dbReference type="ARBA" id="ARBA00023136"/>
    </source>
</evidence>
<evidence type="ECO:0000256" key="2">
    <source>
        <dbReference type="ARBA" id="ARBA00022448"/>
    </source>
</evidence>
<feature type="transmembrane region" description="Helical" evidence="7">
    <location>
        <begin position="349"/>
        <end position="368"/>
    </location>
</feature>
<feature type="domain" description="Major facilitator superfamily (MFS) profile" evidence="8">
    <location>
        <begin position="224"/>
        <end position="414"/>
    </location>
</feature>
<dbReference type="Pfam" id="PF07690">
    <property type="entry name" value="MFS_1"/>
    <property type="match status" value="1"/>
</dbReference>
<dbReference type="InterPro" id="IPR011701">
    <property type="entry name" value="MFS"/>
</dbReference>
<organism evidence="9 10">
    <name type="scientific">Hungatella hathewayi</name>
    <dbReference type="NCBI Taxonomy" id="154046"/>
    <lineage>
        <taxon>Bacteria</taxon>
        <taxon>Bacillati</taxon>
        <taxon>Bacillota</taxon>
        <taxon>Clostridia</taxon>
        <taxon>Lachnospirales</taxon>
        <taxon>Lachnospiraceae</taxon>
        <taxon>Hungatella</taxon>
    </lineage>
</organism>
<evidence type="ECO:0000256" key="1">
    <source>
        <dbReference type="ARBA" id="ARBA00004651"/>
    </source>
</evidence>
<feature type="transmembrane region" description="Helical" evidence="7">
    <location>
        <begin position="138"/>
        <end position="159"/>
    </location>
</feature>
<comment type="subcellular location">
    <subcellularLocation>
        <location evidence="1">Cell membrane</location>
        <topology evidence="1">Multi-pass membrane protein</topology>
    </subcellularLocation>
</comment>
<comment type="caution">
    <text evidence="9">The sequence shown here is derived from an EMBL/GenBank/DDBJ whole genome shotgun (WGS) entry which is preliminary data.</text>
</comment>
<keyword evidence="5 7" id="KW-1133">Transmembrane helix</keyword>
<sequence>MYCECSKESKIIYTLAISRGFYMLGYCVFATVANILVFQFTQSGAGIAVLLALKNIPVIVIGIFAGTIVDNTKKSVLIGFSLIVQAVLAFSLLFAKRAVDLYIIVFLYMVVHSFYKPAQSVVKPIMLNEKTLLKVNSVIMVIEEITTITASVLIGSIFANAYILLNIFGTICLLFAGISVLLIILPIERKKYNLIYKGPEFPKIQTGFLKETFDGWKYLITNKYLLVLAFVVALIWLGLGSFSSIQILFVAEALHLPEHYVGYSEAIISIGNILGYLLAPYAVHLLITKRKEILLMGLGYLLGGIALCIMGNISNIVLIIVALCIYATGYGFSNTIEETLEQTLPEEKYLGKCISIISSIGTIGYLLGSIGGPLLTDFLYVGYVVEISAFITIVTGIIILKNTNRLVKDDSYEG</sequence>
<feature type="transmembrane region" description="Helical" evidence="7">
    <location>
        <begin position="76"/>
        <end position="95"/>
    </location>
</feature>
<feature type="transmembrane region" description="Helical" evidence="7">
    <location>
        <begin position="101"/>
        <end position="118"/>
    </location>
</feature>
<dbReference type="Gene3D" id="1.20.1250.20">
    <property type="entry name" value="MFS general substrate transporter like domains"/>
    <property type="match status" value="2"/>
</dbReference>
<keyword evidence="3" id="KW-1003">Cell membrane</keyword>
<dbReference type="InterPro" id="IPR020846">
    <property type="entry name" value="MFS_dom"/>
</dbReference>
<dbReference type="GO" id="GO:0005886">
    <property type="term" value="C:plasma membrane"/>
    <property type="evidence" value="ECO:0007669"/>
    <property type="project" value="UniProtKB-SubCell"/>
</dbReference>
<evidence type="ECO:0000313" key="9">
    <source>
        <dbReference type="EMBL" id="MUB64617.1"/>
    </source>
</evidence>
<name>A0AAW9WKS2_9FIRM</name>
<evidence type="ECO:0000256" key="7">
    <source>
        <dbReference type="SAM" id="Phobius"/>
    </source>
</evidence>
<proteinExistence type="predicted"/>
<feature type="transmembrane region" description="Helical" evidence="7">
    <location>
        <begin position="266"/>
        <end position="287"/>
    </location>
</feature>
<dbReference type="GO" id="GO:0022857">
    <property type="term" value="F:transmembrane transporter activity"/>
    <property type="evidence" value="ECO:0007669"/>
    <property type="project" value="InterPro"/>
</dbReference>
<evidence type="ECO:0000259" key="8">
    <source>
        <dbReference type="PROSITE" id="PS50850"/>
    </source>
</evidence>
<keyword evidence="4 7" id="KW-0812">Transmembrane</keyword>
<protein>
    <submittedName>
        <fullName evidence="9">MFS transporter</fullName>
    </submittedName>
</protein>
<reference evidence="9 10" key="1">
    <citation type="submission" date="2019-09" db="EMBL/GenBank/DDBJ databases">
        <title>Draft genome sequencing of Hungatella hathewayi 123Y-2.</title>
        <authorList>
            <person name="Lv Q."/>
            <person name="Li S."/>
        </authorList>
    </citation>
    <scope>NUCLEOTIDE SEQUENCE [LARGE SCALE GENOMIC DNA]</scope>
    <source>
        <strain evidence="9 10">123Y-2</strain>
    </source>
</reference>
<feature type="transmembrane region" description="Helical" evidence="7">
    <location>
        <begin position="165"/>
        <end position="187"/>
    </location>
</feature>